<keyword evidence="4 10" id="KW-0460">Magnesium</keyword>
<feature type="binding site" evidence="9">
    <location>
        <begin position="110"/>
        <end position="111"/>
    </location>
    <ligand>
        <name>GTP</name>
        <dbReference type="ChEBI" id="CHEBI:37565"/>
    </ligand>
</feature>
<dbReference type="InterPro" id="IPR001019">
    <property type="entry name" value="Gprotein_alpha_su"/>
</dbReference>
<dbReference type="PROSITE" id="PS51882">
    <property type="entry name" value="G_ALPHA"/>
    <property type="match status" value="1"/>
</dbReference>
<dbReference type="GO" id="GO:0046872">
    <property type="term" value="F:metal ion binding"/>
    <property type="evidence" value="ECO:0007669"/>
    <property type="project" value="UniProtKB-KW"/>
</dbReference>
<evidence type="ECO:0000256" key="10">
    <source>
        <dbReference type="PIRSR" id="PIRSR601019-2"/>
    </source>
</evidence>
<dbReference type="CDD" id="cd00066">
    <property type="entry name" value="G-alpha"/>
    <property type="match status" value="1"/>
</dbReference>
<feature type="binding site" evidence="9">
    <location>
        <begin position="135"/>
        <end position="141"/>
    </location>
    <ligand>
        <name>GTP</name>
        <dbReference type="ChEBI" id="CHEBI:37565"/>
    </ligand>
</feature>
<evidence type="ECO:0000256" key="5">
    <source>
        <dbReference type="ARBA" id="ARBA00023134"/>
    </source>
</evidence>
<evidence type="ECO:0000256" key="6">
    <source>
        <dbReference type="ARBA" id="ARBA00023139"/>
    </source>
</evidence>
<gene>
    <name evidence="11" type="primary">GPA2_2</name>
    <name evidence="11" type="ORF">CU098_006666</name>
</gene>
<feature type="binding site" evidence="10">
    <location>
        <position position="141"/>
    </location>
    <ligand>
        <name>Mg(2+)</name>
        <dbReference type="ChEBI" id="CHEBI:18420"/>
    </ligand>
</feature>
<feature type="binding site" evidence="9">
    <location>
        <begin position="160"/>
        <end position="164"/>
    </location>
    <ligand>
        <name>GTP</name>
        <dbReference type="ChEBI" id="CHEBI:37565"/>
    </ligand>
</feature>
<sequence length="231" mass="26622">MGLCVSSQRRAERMRSLAIDRAIKADNTRLNKEFKVLLLVQSAQAFVQALFELGYPLSSEKSQYDAQLILNYRLQDNLDPVIADAITSVWKDPGTRSLMRERSNEFYLMDSAPYFFNGINRLRRRNYVPNIQDVLHARAKTTGINETRFTIGETIIHMFDVGGQRSERRKWIHCFEAVKLAVFCISLSEYDQVLLEESRQNRMLESLVLYDSVGSFKYEGNRAAASTLTFN</sequence>
<dbReference type="InterPro" id="IPR011025">
    <property type="entry name" value="GproteinA_insert"/>
</dbReference>
<dbReference type="GO" id="GO:0003924">
    <property type="term" value="F:GTPase activity"/>
    <property type="evidence" value="ECO:0007669"/>
    <property type="project" value="InterPro"/>
</dbReference>
<organism evidence="11 12">
    <name type="scientific">Rhizopus stolonifer</name>
    <name type="common">Rhizopus nigricans</name>
    <dbReference type="NCBI Taxonomy" id="4846"/>
    <lineage>
        <taxon>Eukaryota</taxon>
        <taxon>Fungi</taxon>
        <taxon>Fungi incertae sedis</taxon>
        <taxon>Mucoromycota</taxon>
        <taxon>Mucoromycotina</taxon>
        <taxon>Mucoromycetes</taxon>
        <taxon>Mucorales</taxon>
        <taxon>Mucorineae</taxon>
        <taxon>Rhizopodaceae</taxon>
        <taxon>Rhizopus</taxon>
    </lineage>
</organism>
<evidence type="ECO:0000256" key="2">
    <source>
        <dbReference type="ARBA" id="ARBA00022723"/>
    </source>
</evidence>
<evidence type="ECO:0000256" key="8">
    <source>
        <dbReference type="ARBA" id="ARBA00023288"/>
    </source>
</evidence>
<evidence type="ECO:0000256" key="3">
    <source>
        <dbReference type="ARBA" id="ARBA00022741"/>
    </source>
</evidence>
<dbReference type="SUPFAM" id="SSF52540">
    <property type="entry name" value="P-loop containing nucleoside triphosphate hydrolases"/>
    <property type="match status" value="1"/>
</dbReference>
<dbReference type="EMBL" id="PJQM01004533">
    <property type="protein sequence ID" value="RCH84134.1"/>
    <property type="molecule type" value="Genomic_DNA"/>
</dbReference>
<dbReference type="SUPFAM" id="SSF47895">
    <property type="entry name" value="Transducin (alpha subunit), insertion domain"/>
    <property type="match status" value="1"/>
</dbReference>
<dbReference type="OrthoDB" id="5817230at2759"/>
<protein>
    <submittedName>
        <fullName evidence="11">Guanine nucleotide-binding protein alpha-2 subunit</fullName>
    </submittedName>
</protein>
<dbReference type="AlphaFoldDB" id="A0A367J2G3"/>
<dbReference type="InterPro" id="IPR027417">
    <property type="entry name" value="P-loop_NTPase"/>
</dbReference>
<evidence type="ECO:0000256" key="7">
    <source>
        <dbReference type="ARBA" id="ARBA00023224"/>
    </source>
</evidence>
<dbReference type="FunFam" id="3.40.50.300:FF:003800">
    <property type="entry name" value="Guanine nucleotide-binding protein G(k) subunit alpha"/>
    <property type="match status" value="1"/>
</dbReference>
<dbReference type="GO" id="GO:0005525">
    <property type="term" value="F:GTP binding"/>
    <property type="evidence" value="ECO:0007669"/>
    <property type="project" value="UniProtKB-KW"/>
</dbReference>
<keyword evidence="6" id="KW-0564">Palmitate</keyword>
<dbReference type="GO" id="GO:0031683">
    <property type="term" value="F:G-protein beta/gamma-subunit complex binding"/>
    <property type="evidence" value="ECO:0007669"/>
    <property type="project" value="InterPro"/>
</dbReference>
<dbReference type="PANTHER" id="PTHR10218:SF369">
    <property type="entry name" value="GUANINE NUCLEOTIDE-BINDING PROTEIN ALPHA-2 SUBUNIT"/>
    <property type="match status" value="1"/>
</dbReference>
<dbReference type="GO" id="GO:0005834">
    <property type="term" value="C:heterotrimeric G-protein complex"/>
    <property type="evidence" value="ECO:0007669"/>
    <property type="project" value="TreeGrafter"/>
</dbReference>
<dbReference type="GO" id="GO:0001664">
    <property type="term" value="F:G protein-coupled receptor binding"/>
    <property type="evidence" value="ECO:0007669"/>
    <property type="project" value="TreeGrafter"/>
</dbReference>
<dbReference type="Proteomes" id="UP000253551">
    <property type="component" value="Unassembled WGS sequence"/>
</dbReference>
<dbReference type="Gene3D" id="1.10.400.10">
    <property type="entry name" value="GI Alpha 1, domain 2-like"/>
    <property type="match status" value="1"/>
</dbReference>
<dbReference type="GO" id="GO:0005737">
    <property type="term" value="C:cytoplasm"/>
    <property type="evidence" value="ECO:0007669"/>
    <property type="project" value="TreeGrafter"/>
</dbReference>
<dbReference type="PANTHER" id="PTHR10218">
    <property type="entry name" value="GTP-BINDING PROTEIN ALPHA SUBUNIT"/>
    <property type="match status" value="1"/>
</dbReference>
<reference evidence="11 12" key="1">
    <citation type="journal article" date="2018" name="G3 (Bethesda)">
        <title>Phylogenetic and Phylogenomic Definition of Rhizopus Species.</title>
        <authorList>
            <person name="Gryganskyi A.P."/>
            <person name="Golan J."/>
            <person name="Dolatabadi S."/>
            <person name="Mondo S."/>
            <person name="Robb S."/>
            <person name="Idnurm A."/>
            <person name="Muszewska A."/>
            <person name="Steczkiewicz K."/>
            <person name="Masonjones S."/>
            <person name="Liao H.L."/>
            <person name="Gajdeczka M.T."/>
            <person name="Anike F."/>
            <person name="Vuek A."/>
            <person name="Anishchenko I.M."/>
            <person name="Voigt K."/>
            <person name="de Hoog G.S."/>
            <person name="Smith M.E."/>
            <person name="Heitman J."/>
            <person name="Vilgalys R."/>
            <person name="Stajich J.E."/>
        </authorList>
    </citation>
    <scope>NUCLEOTIDE SEQUENCE [LARGE SCALE GENOMIC DNA]</scope>
    <source>
        <strain evidence="11 12">LSU 92-RS-03</strain>
    </source>
</reference>
<name>A0A367J2G3_RHIST</name>
<dbReference type="GO" id="GO:0007189">
    <property type="term" value="P:adenylate cyclase-activating G protein-coupled receptor signaling pathway"/>
    <property type="evidence" value="ECO:0007669"/>
    <property type="project" value="TreeGrafter"/>
</dbReference>
<keyword evidence="8" id="KW-0449">Lipoprotein</keyword>
<evidence type="ECO:0000313" key="11">
    <source>
        <dbReference type="EMBL" id="RCH84134.1"/>
    </source>
</evidence>
<dbReference type="Gene3D" id="3.40.50.300">
    <property type="entry name" value="P-loop containing nucleotide triphosphate hydrolases"/>
    <property type="match status" value="1"/>
</dbReference>
<keyword evidence="1" id="KW-0519">Myristate</keyword>
<evidence type="ECO:0000313" key="12">
    <source>
        <dbReference type="Proteomes" id="UP000253551"/>
    </source>
</evidence>
<proteinExistence type="predicted"/>
<evidence type="ECO:0000256" key="4">
    <source>
        <dbReference type="ARBA" id="ARBA00022842"/>
    </source>
</evidence>
<evidence type="ECO:0000256" key="9">
    <source>
        <dbReference type="PIRSR" id="PIRSR601019-1"/>
    </source>
</evidence>
<keyword evidence="3 9" id="KW-0547">Nucleotide-binding</keyword>
<dbReference type="STRING" id="4846.A0A367J2G3"/>
<dbReference type="Pfam" id="PF00503">
    <property type="entry name" value="G-alpha"/>
    <property type="match status" value="1"/>
</dbReference>
<keyword evidence="7" id="KW-0807">Transducer</keyword>
<evidence type="ECO:0000256" key="1">
    <source>
        <dbReference type="ARBA" id="ARBA00022707"/>
    </source>
</evidence>
<keyword evidence="5 9" id="KW-0342">GTP-binding</keyword>
<comment type="caution">
    <text evidence="11">The sequence shown here is derived from an EMBL/GenBank/DDBJ whole genome shotgun (WGS) entry which is preliminary data.</text>
</comment>
<accession>A0A367J2G3</accession>
<dbReference type="SMART" id="SM00275">
    <property type="entry name" value="G_alpha"/>
    <property type="match status" value="1"/>
</dbReference>
<keyword evidence="12" id="KW-1185">Reference proteome</keyword>
<dbReference type="PRINTS" id="PR00318">
    <property type="entry name" value="GPROTEINA"/>
</dbReference>
<keyword evidence="2 10" id="KW-0479">Metal-binding</keyword>